<dbReference type="Proteomes" id="UP001335183">
    <property type="component" value="Chromosome"/>
</dbReference>
<evidence type="ECO:0000256" key="7">
    <source>
        <dbReference type="ARBA" id="ARBA00022741"/>
    </source>
</evidence>
<evidence type="ECO:0000256" key="1">
    <source>
        <dbReference type="ARBA" id="ARBA00000085"/>
    </source>
</evidence>
<keyword evidence="5" id="KW-0808">Transferase</keyword>
<evidence type="ECO:0000256" key="8">
    <source>
        <dbReference type="ARBA" id="ARBA00022777"/>
    </source>
</evidence>
<accession>A0ABZ2D610</accession>
<dbReference type="InterPro" id="IPR036890">
    <property type="entry name" value="HATPase_C_sf"/>
</dbReference>
<feature type="transmembrane region" description="Helical" evidence="13">
    <location>
        <begin position="347"/>
        <end position="370"/>
    </location>
</feature>
<dbReference type="EC" id="2.7.13.3" evidence="3"/>
<keyword evidence="8" id="KW-0418">Kinase</keyword>
<evidence type="ECO:0000256" key="3">
    <source>
        <dbReference type="ARBA" id="ARBA00012438"/>
    </source>
</evidence>
<evidence type="ECO:0000256" key="11">
    <source>
        <dbReference type="ARBA" id="ARBA00023136"/>
    </source>
</evidence>
<evidence type="ECO:0000256" key="2">
    <source>
        <dbReference type="ARBA" id="ARBA00004370"/>
    </source>
</evidence>
<evidence type="ECO:0000256" key="5">
    <source>
        <dbReference type="ARBA" id="ARBA00022679"/>
    </source>
</evidence>
<dbReference type="SMART" id="SM01079">
    <property type="entry name" value="CHASE"/>
    <property type="match status" value="1"/>
</dbReference>
<keyword evidence="16" id="KW-1185">Reference proteome</keyword>
<evidence type="ECO:0000259" key="14">
    <source>
        <dbReference type="PROSITE" id="PS50839"/>
    </source>
</evidence>
<gene>
    <name evidence="15" type="ORF">V5F89_05745</name>
</gene>
<keyword evidence="4" id="KW-0597">Phosphoprotein</keyword>
<name>A0ABZ2D610_9SPHN</name>
<evidence type="ECO:0000256" key="9">
    <source>
        <dbReference type="ARBA" id="ARBA00022840"/>
    </source>
</evidence>
<keyword evidence="10 13" id="KW-1133">Transmembrane helix</keyword>
<evidence type="ECO:0000313" key="16">
    <source>
        <dbReference type="Proteomes" id="UP001335183"/>
    </source>
</evidence>
<keyword evidence="6 13" id="KW-0812">Transmembrane</keyword>
<dbReference type="Gene3D" id="3.30.565.10">
    <property type="entry name" value="Histidine kinase-like ATPase, C-terminal domain"/>
    <property type="match status" value="1"/>
</dbReference>
<dbReference type="Pfam" id="PF03924">
    <property type="entry name" value="CHASE"/>
    <property type="match status" value="1"/>
</dbReference>
<dbReference type="InterPro" id="IPR006189">
    <property type="entry name" value="CHASE_dom"/>
</dbReference>
<feature type="region of interest" description="Disordered" evidence="12">
    <location>
        <begin position="129"/>
        <end position="183"/>
    </location>
</feature>
<evidence type="ECO:0000256" key="6">
    <source>
        <dbReference type="ARBA" id="ARBA00022692"/>
    </source>
</evidence>
<reference evidence="15 16" key="1">
    <citation type="submission" date="2024-02" db="EMBL/GenBank/DDBJ databases">
        <title>The whole genome sequence of five bacterial samples isolated from Abu Dhabi Sabkha-shore region.</title>
        <authorList>
            <person name="Sudalaimuthuasari N."/>
            <person name="Sarfraz B."/>
            <person name="Tuyisabe J.D."/>
            <person name="Mugisha Ntwali L.D.M."/>
            <person name="Ali A.I.A.A."/>
            <person name="Almansoori S.Z.A."/>
            <person name="Alajami H.S.A."/>
            <person name="Almeqbaali A.A.S."/>
            <person name="Kundu B."/>
            <person name="Saeed E.E."/>
            <person name="Sukumarinath V."/>
            <person name="Mishra A.K."/>
            <person name="Hazzouri K.M."/>
            <person name="Almaskari R."/>
            <person name="Sharma A.K."/>
            <person name="Amiri K.M.A."/>
        </authorList>
    </citation>
    <scope>NUCLEOTIDE SEQUENCE [LARGE SCALE GENOMIC DNA]</scope>
    <source>
        <strain evidence="16">kcgeb_sd</strain>
    </source>
</reference>
<dbReference type="Gene3D" id="3.30.450.350">
    <property type="entry name" value="CHASE domain"/>
    <property type="match status" value="1"/>
</dbReference>
<dbReference type="EMBL" id="CP144918">
    <property type="protein sequence ID" value="WWA48401.1"/>
    <property type="molecule type" value="Genomic_DNA"/>
</dbReference>
<dbReference type="PANTHER" id="PTHR41523:SF7">
    <property type="entry name" value="HISTIDINE KINASE"/>
    <property type="match status" value="1"/>
</dbReference>
<dbReference type="PANTHER" id="PTHR41523">
    <property type="entry name" value="TWO-COMPONENT SYSTEM SENSOR PROTEIN"/>
    <property type="match status" value="1"/>
</dbReference>
<evidence type="ECO:0000256" key="13">
    <source>
        <dbReference type="SAM" id="Phobius"/>
    </source>
</evidence>
<feature type="domain" description="CHASE" evidence="14">
    <location>
        <begin position="196"/>
        <end position="302"/>
    </location>
</feature>
<evidence type="ECO:0000256" key="4">
    <source>
        <dbReference type="ARBA" id="ARBA00022553"/>
    </source>
</evidence>
<keyword evidence="11 13" id="KW-0472">Membrane</keyword>
<comment type="catalytic activity">
    <reaction evidence="1">
        <text>ATP + protein L-histidine = ADP + protein N-phospho-L-histidine.</text>
        <dbReference type="EC" id="2.7.13.3"/>
    </reaction>
</comment>
<organism evidence="15 16">
    <name type="scientific">Pelagerythrobacter marensis</name>
    <dbReference type="NCBI Taxonomy" id="543877"/>
    <lineage>
        <taxon>Bacteria</taxon>
        <taxon>Pseudomonadati</taxon>
        <taxon>Pseudomonadota</taxon>
        <taxon>Alphaproteobacteria</taxon>
        <taxon>Sphingomonadales</taxon>
        <taxon>Erythrobacteraceae</taxon>
        <taxon>Pelagerythrobacter</taxon>
    </lineage>
</organism>
<evidence type="ECO:0000256" key="12">
    <source>
        <dbReference type="SAM" id="MobiDB-lite"/>
    </source>
</evidence>
<dbReference type="Pfam" id="PF07536">
    <property type="entry name" value="HWE_HK"/>
    <property type="match status" value="1"/>
</dbReference>
<feature type="transmembrane region" description="Helical" evidence="13">
    <location>
        <begin position="21"/>
        <end position="41"/>
    </location>
</feature>
<dbReference type="InterPro" id="IPR042240">
    <property type="entry name" value="CHASE_sf"/>
</dbReference>
<keyword evidence="7" id="KW-0547">Nucleotide-binding</keyword>
<evidence type="ECO:0000256" key="10">
    <source>
        <dbReference type="ARBA" id="ARBA00022989"/>
    </source>
</evidence>
<proteinExistence type="predicted"/>
<dbReference type="PROSITE" id="PS50839">
    <property type="entry name" value="CHASE"/>
    <property type="match status" value="1"/>
</dbReference>
<feature type="compositionally biased region" description="Low complexity" evidence="12">
    <location>
        <begin position="129"/>
        <end position="149"/>
    </location>
</feature>
<dbReference type="SMART" id="SM00911">
    <property type="entry name" value="HWE_HK"/>
    <property type="match status" value="1"/>
</dbReference>
<sequence length="600" mass="65104">MPVQASRRGKSRRWLVEYPRAAPVAIFLLIAAITALSVFAIERGEAQREAARLSDRARAVASALERRASANTAYLRAGAAMFAAVDRVDEALFDRFVAELQLDFDYRGTEGIGWAQSLRPYELDQFRIGANDAGPDADAADADAAGRGDSSAEGQDPAAAGRQADPPEPAGQAPAALPDPIRIWPAPTTMTGRVVPVTFLRPANDRNRQMLGYDMFSDPARRAAMEEAEATAQPTASGKVQLAYPDPDSAPGFIVYMPVFRGEAGRRVRGFIYSPFNAENFLASALDLADAGDRGVKLYDGEATPDRLLAQIAPASGAGKAVQQRIMVANRPMVVEVASPASYSLSALSMVTLLFGLLVASLLLVVARLVTQQTREDQLKLDWLEEQDSIRNSLTRELNHRVKNTLANILSIVALTRRRSDSLEEFADGLDGRIRAISATHDLLTQSEWGTTPVRAVVEAEMAPHAHDSGADFTIEGPDVELAPGDALTLGLAIHELATNASKYGALSVPEGRVSVTWELEGKNVVRMEWAESGGPRLSGRPEWRGFGLDLIEKIVAHELNEKVELEFPPEGVRCTLRVPVRRPSEFAIRAAQRREQAAR</sequence>
<dbReference type="RefSeq" id="WP_338447284.1">
    <property type="nucleotide sequence ID" value="NZ_CP144918.1"/>
</dbReference>
<comment type="subcellular location">
    <subcellularLocation>
        <location evidence="2">Membrane</location>
    </subcellularLocation>
</comment>
<evidence type="ECO:0000313" key="15">
    <source>
        <dbReference type="EMBL" id="WWA48401.1"/>
    </source>
</evidence>
<protein>
    <recommendedName>
        <fullName evidence="3">histidine kinase</fullName>
        <ecNumber evidence="3">2.7.13.3</ecNumber>
    </recommendedName>
</protein>
<dbReference type="SUPFAM" id="SSF55874">
    <property type="entry name" value="ATPase domain of HSP90 chaperone/DNA topoisomerase II/histidine kinase"/>
    <property type="match status" value="1"/>
</dbReference>
<keyword evidence="9" id="KW-0067">ATP-binding</keyword>
<dbReference type="InterPro" id="IPR011102">
    <property type="entry name" value="Sig_transdc_His_kinase_HWE"/>
</dbReference>